<dbReference type="NCBIfam" id="TIGR00976">
    <property type="entry name" value="CocE_NonD"/>
    <property type="match status" value="1"/>
</dbReference>
<dbReference type="SUPFAM" id="SSF49785">
    <property type="entry name" value="Galactose-binding domain-like"/>
    <property type="match status" value="1"/>
</dbReference>
<dbReference type="InterPro" id="IPR005674">
    <property type="entry name" value="CocE/Ser_esterase"/>
</dbReference>
<dbReference type="EMBL" id="JBHUCP010000018">
    <property type="protein sequence ID" value="MFD1532283.1"/>
    <property type="molecule type" value="Genomic_DNA"/>
</dbReference>
<dbReference type="SMART" id="SM00939">
    <property type="entry name" value="PepX_C"/>
    <property type="match status" value="1"/>
</dbReference>
<organism evidence="3 4">
    <name type="scientific">Pseudonocardia aurantiaca</name>
    <dbReference type="NCBI Taxonomy" id="75290"/>
    <lineage>
        <taxon>Bacteria</taxon>
        <taxon>Bacillati</taxon>
        <taxon>Actinomycetota</taxon>
        <taxon>Actinomycetes</taxon>
        <taxon>Pseudonocardiales</taxon>
        <taxon>Pseudonocardiaceae</taxon>
        <taxon>Pseudonocardia</taxon>
    </lineage>
</organism>
<evidence type="ECO:0000259" key="2">
    <source>
        <dbReference type="SMART" id="SM00939"/>
    </source>
</evidence>
<dbReference type="Pfam" id="PF02129">
    <property type="entry name" value="Peptidase_S15"/>
    <property type="match status" value="1"/>
</dbReference>
<proteinExistence type="predicted"/>
<evidence type="ECO:0000313" key="4">
    <source>
        <dbReference type="Proteomes" id="UP001597145"/>
    </source>
</evidence>
<dbReference type="Proteomes" id="UP001597145">
    <property type="component" value="Unassembled WGS sequence"/>
</dbReference>
<name>A0ABW4FPI9_9PSEU</name>
<dbReference type="InterPro" id="IPR029058">
    <property type="entry name" value="AB_hydrolase_fold"/>
</dbReference>
<protein>
    <submittedName>
        <fullName evidence="3">CocE/NonD family hydrolase</fullName>
    </submittedName>
</protein>
<dbReference type="Pfam" id="PF08530">
    <property type="entry name" value="PepX_C"/>
    <property type="match status" value="1"/>
</dbReference>
<gene>
    <name evidence="3" type="ORF">ACFSCY_22900</name>
</gene>
<dbReference type="InterPro" id="IPR013736">
    <property type="entry name" value="Xaa-Pro_dipept_C"/>
</dbReference>
<accession>A0ABW4FPI9</accession>
<comment type="caution">
    <text evidence="3">The sequence shown here is derived from an EMBL/GenBank/DDBJ whole genome shotgun (WGS) entry which is preliminary data.</text>
</comment>
<feature type="domain" description="Xaa-Pro dipeptidyl-peptidase C-terminal" evidence="2">
    <location>
        <begin position="108"/>
        <end position="352"/>
    </location>
</feature>
<dbReference type="Gene3D" id="3.40.50.1820">
    <property type="entry name" value="alpha/beta hydrolase"/>
    <property type="match status" value="1"/>
</dbReference>
<reference evidence="4" key="1">
    <citation type="journal article" date="2019" name="Int. J. Syst. Evol. Microbiol.">
        <title>The Global Catalogue of Microorganisms (GCM) 10K type strain sequencing project: providing services to taxonomists for standard genome sequencing and annotation.</title>
        <authorList>
            <consortium name="The Broad Institute Genomics Platform"/>
            <consortium name="The Broad Institute Genome Sequencing Center for Infectious Disease"/>
            <person name="Wu L."/>
            <person name="Ma J."/>
        </authorList>
    </citation>
    <scope>NUCLEOTIDE SEQUENCE [LARGE SCALE GENOMIC DNA]</scope>
    <source>
        <strain evidence="4">JCM 12165</strain>
    </source>
</reference>
<keyword evidence="4" id="KW-1185">Reference proteome</keyword>
<evidence type="ECO:0000313" key="3">
    <source>
        <dbReference type="EMBL" id="MFD1532283.1"/>
    </source>
</evidence>
<evidence type="ECO:0000256" key="1">
    <source>
        <dbReference type="ARBA" id="ARBA00022801"/>
    </source>
</evidence>
<dbReference type="InterPro" id="IPR008979">
    <property type="entry name" value="Galactose-bd-like_sf"/>
</dbReference>
<dbReference type="SUPFAM" id="SSF53474">
    <property type="entry name" value="alpha/beta-Hydrolases"/>
    <property type="match status" value="1"/>
</dbReference>
<dbReference type="RefSeq" id="WP_343986915.1">
    <property type="nucleotide sequence ID" value="NZ_BAAAJG010000027.1"/>
</dbReference>
<dbReference type="Gene3D" id="1.10.3020.10">
    <property type="entry name" value="alpha-amino acid ester hydrolase ( Helical cap domain)"/>
    <property type="match status" value="1"/>
</dbReference>
<sequence length="360" mass="39410">MPAIPDDVFLHLPLGEADVALTGRALPFFRERLRHGPDDPHWKPLDFSGVLESSGIPTLLIDGWFDYHRTYMYQDFERLGRSGTPRRWVVGPWTHSTLDYAVVARETLTWFDRCVRGHDSAGRVVDGAQAEALLLLTPGGEPFEPKTWPPSTRTLTLRPAPDLSLCMDDDREHSRPAETHREQTLGFSYDPADPTPAVGLSAFGDHGAGGCRDNSDLEARDDVLTFTTDPLGADLVCVGQVDATLTVTSTIACCDLFVRICEVTPDGESLNVIHGLVRRVNSAGARHDVTIDLGPIGHRFARGRRIRLQISGGAHPFYDRNLGSGEPWLTGVTALPSTQHLLLGHDSSTRVTIPVVTSSP</sequence>
<keyword evidence="1 3" id="KW-0378">Hydrolase</keyword>
<dbReference type="InterPro" id="IPR000383">
    <property type="entry name" value="Xaa-Pro-like_dom"/>
</dbReference>
<dbReference type="Gene3D" id="2.60.120.260">
    <property type="entry name" value="Galactose-binding domain-like"/>
    <property type="match status" value="1"/>
</dbReference>
<dbReference type="GO" id="GO:0016787">
    <property type="term" value="F:hydrolase activity"/>
    <property type="evidence" value="ECO:0007669"/>
    <property type="project" value="UniProtKB-KW"/>
</dbReference>